<evidence type="ECO:0000259" key="1">
    <source>
        <dbReference type="PROSITE" id="PS50112"/>
    </source>
</evidence>
<dbReference type="NCBIfam" id="TIGR00254">
    <property type="entry name" value="GGDEF"/>
    <property type="match status" value="1"/>
</dbReference>
<dbReference type="InterPro" id="IPR013656">
    <property type="entry name" value="PAS_4"/>
</dbReference>
<dbReference type="PANTHER" id="PTHR44757">
    <property type="entry name" value="DIGUANYLATE CYCLASE DGCP"/>
    <property type="match status" value="1"/>
</dbReference>
<dbReference type="EMBL" id="JBHSEH010000005">
    <property type="protein sequence ID" value="MFC4426109.1"/>
    <property type="molecule type" value="Genomic_DNA"/>
</dbReference>
<dbReference type="PANTHER" id="PTHR44757:SF2">
    <property type="entry name" value="BIOFILM ARCHITECTURE MAINTENANCE PROTEIN MBAA"/>
    <property type="match status" value="1"/>
</dbReference>
<feature type="domain" description="PAS" evidence="1">
    <location>
        <begin position="260"/>
        <end position="305"/>
    </location>
</feature>
<feature type="domain" description="PAC" evidence="2">
    <location>
        <begin position="205"/>
        <end position="259"/>
    </location>
</feature>
<evidence type="ECO:0000259" key="3">
    <source>
        <dbReference type="PROSITE" id="PS50883"/>
    </source>
</evidence>
<dbReference type="PROSITE" id="PS50887">
    <property type="entry name" value="GGDEF"/>
    <property type="match status" value="1"/>
</dbReference>
<dbReference type="SMART" id="SM00091">
    <property type="entry name" value="PAS"/>
    <property type="match status" value="3"/>
</dbReference>
<dbReference type="RefSeq" id="WP_380038164.1">
    <property type="nucleotide sequence ID" value="NZ_JBHSEH010000005.1"/>
</dbReference>
<protein>
    <submittedName>
        <fullName evidence="5">EAL domain-containing protein</fullName>
    </submittedName>
</protein>
<feature type="domain" description="EAL" evidence="3">
    <location>
        <begin position="710"/>
        <end position="960"/>
    </location>
</feature>
<evidence type="ECO:0000313" key="6">
    <source>
        <dbReference type="Proteomes" id="UP001595998"/>
    </source>
</evidence>
<dbReference type="Pfam" id="PF08448">
    <property type="entry name" value="PAS_4"/>
    <property type="match status" value="2"/>
</dbReference>
<dbReference type="InterPro" id="IPR000014">
    <property type="entry name" value="PAS"/>
</dbReference>
<dbReference type="InterPro" id="IPR043128">
    <property type="entry name" value="Rev_trsase/Diguanyl_cyclase"/>
</dbReference>
<dbReference type="InterPro" id="IPR029787">
    <property type="entry name" value="Nucleotide_cyclase"/>
</dbReference>
<dbReference type="InterPro" id="IPR001633">
    <property type="entry name" value="EAL_dom"/>
</dbReference>
<feature type="domain" description="GGDEF" evidence="4">
    <location>
        <begin position="570"/>
        <end position="703"/>
    </location>
</feature>
<accession>A0ABV8XKJ5</accession>
<dbReference type="InterPro" id="IPR000700">
    <property type="entry name" value="PAS-assoc_C"/>
</dbReference>
<dbReference type="SUPFAM" id="SSF55785">
    <property type="entry name" value="PYP-like sensor domain (PAS domain)"/>
    <property type="match status" value="3"/>
</dbReference>
<dbReference type="PROSITE" id="PS50883">
    <property type="entry name" value="EAL"/>
    <property type="match status" value="1"/>
</dbReference>
<comment type="caution">
    <text evidence="5">The sequence shown here is derived from an EMBL/GenBank/DDBJ whole genome shotgun (WGS) entry which is preliminary data.</text>
</comment>
<dbReference type="Gene3D" id="3.30.70.270">
    <property type="match status" value="1"/>
</dbReference>
<dbReference type="InterPro" id="IPR029016">
    <property type="entry name" value="GAF-like_dom_sf"/>
</dbReference>
<organism evidence="5 6">
    <name type="scientific">Deinococcus navajonensis</name>
    <dbReference type="NCBI Taxonomy" id="309884"/>
    <lineage>
        <taxon>Bacteria</taxon>
        <taxon>Thermotogati</taxon>
        <taxon>Deinococcota</taxon>
        <taxon>Deinococci</taxon>
        <taxon>Deinococcales</taxon>
        <taxon>Deinococcaceae</taxon>
        <taxon>Deinococcus</taxon>
    </lineage>
</organism>
<evidence type="ECO:0000259" key="2">
    <source>
        <dbReference type="PROSITE" id="PS50113"/>
    </source>
</evidence>
<dbReference type="Pfam" id="PF00563">
    <property type="entry name" value="EAL"/>
    <property type="match status" value="1"/>
</dbReference>
<dbReference type="Pfam" id="PF13185">
    <property type="entry name" value="GAF_2"/>
    <property type="match status" value="1"/>
</dbReference>
<dbReference type="Proteomes" id="UP001595998">
    <property type="component" value="Unassembled WGS sequence"/>
</dbReference>
<sequence length="960" mass="105925">MAATPVQLYEGAFQAAAPTLAILDPDGTIVDVNESWKEFADANQLGLPRYGVGTNYLSVCEAGANPEAQEVADGIRSVLNGQAPEYVHLYPCHSPTERRWFQLRVTRFGRGPQAVVVHEDISEVKRTEEHLRRQMDFIHALLTHIPDDVHVLDLDGRVLWANGPGPDLLELSVGAASPAPAWIELWTAPSRAGLQDALNRARAGEASHTQAIRASPEGTLRFLDVIITPLRDPAGRPARLLASTRDITPLREAQEAAAHEARLTHRILTSIEEAFFALDERWHLTYLNPSAEALLRRPAREVLGQRAHDVFSGALSDEVLAHARTAVRTQQHAQFETFARPFNAWLNVNISPHETGVTVVIQNVTARKAEAVAQTYRRRILEMTVEGRPLPDILDQVVQAVETQRPGHVCVLMLINHGRLYIYAAPRLPEALRLALNGTPVGQGLCGQTAASGEAMTIEDLATDPSSLEWRPVLQANRMLACHCLPIQDGEQNVLGVLTVYAPTAGPLPAETIGELERARSLAAVAIEHHRLPERLVHQAHHDPLTGLANRQLFEECLQQALDAARRMNGPVSLLFIDMNDFKGVNDSFGHQAGDQVLREMARRLLRCAQHGDTVCRISGDEFTVILPFAPEADAVQVATRITEVLTHPIEIADRSIHVTASIGIAVTSDGGMDAETLQRCADLAMYHAKHHQAGFAVFHSDMNRRAYERFQLVSFLRQAQQAGELELHYQPQVDLRNGVIFGVEALLRWQHSQLGMVQPEAFISAAEETGLIVPIGAWTLAEACRQGALWRQQGHPELRVAVNVSALQFEQEDFVDVVARHLDETGFPPEHLELELTERVVMRNVESSVARMRQLRNLGVMISVDDFGTGYSSLNYLSRLPLNVLKIDGSFVRGLSPRSPNFPVVRAILGLARSFQLEVIAEGIETALERQTLEELGCCLGQGHLFAPPCRAAEVFPPI</sequence>
<dbReference type="InterPro" id="IPR035919">
    <property type="entry name" value="EAL_sf"/>
</dbReference>
<gene>
    <name evidence="5" type="ORF">ACFOZ9_07760</name>
</gene>
<keyword evidence="6" id="KW-1185">Reference proteome</keyword>
<dbReference type="Gene3D" id="3.20.20.450">
    <property type="entry name" value="EAL domain"/>
    <property type="match status" value="1"/>
</dbReference>
<name>A0ABV8XKJ5_9DEIO</name>
<dbReference type="SUPFAM" id="SSF55781">
    <property type="entry name" value="GAF domain-like"/>
    <property type="match status" value="1"/>
</dbReference>
<evidence type="ECO:0000259" key="4">
    <source>
        <dbReference type="PROSITE" id="PS50887"/>
    </source>
</evidence>
<proteinExistence type="predicted"/>
<dbReference type="InterPro" id="IPR035965">
    <property type="entry name" value="PAS-like_dom_sf"/>
</dbReference>
<dbReference type="SMART" id="SM00065">
    <property type="entry name" value="GAF"/>
    <property type="match status" value="1"/>
</dbReference>
<dbReference type="Gene3D" id="3.30.450.20">
    <property type="entry name" value="PAS domain"/>
    <property type="match status" value="3"/>
</dbReference>
<dbReference type="InterPro" id="IPR003018">
    <property type="entry name" value="GAF"/>
</dbReference>
<dbReference type="CDD" id="cd00130">
    <property type="entry name" value="PAS"/>
    <property type="match status" value="1"/>
</dbReference>
<dbReference type="Pfam" id="PF00990">
    <property type="entry name" value="GGDEF"/>
    <property type="match status" value="1"/>
</dbReference>
<dbReference type="InterPro" id="IPR052155">
    <property type="entry name" value="Biofilm_reg_signaling"/>
</dbReference>
<dbReference type="CDD" id="cd01949">
    <property type="entry name" value="GGDEF"/>
    <property type="match status" value="1"/>
</dbReference>
<reference evidence="6" key="1">
    <citation type="journal article" date="2019" name="Int. J. Syst. Evol. Microbiol.">
        <title>The Global Catalogue of Microorganisms (GCM) 10K type strain sequencing project: providing services to taxonomists for standard genome sequencing and annotation.</title>
        <authorList>
            <consortium name="The Broad Institute Genomics Platform"/>
            <consortium name="The Broad Institute Genome Sequencing Center for Infectious Disease"/>
            <person name="Wu L."/>
            <person name="Ma J."/>
        </authorList>
    </citation>
    <scope>NUCLEOTIDE SEQUENCE [LARGE SCALE GENOMIC DNA]</scope>
    <source>
        <strain evidence="6">CCUG 56029</strain>
    </source>
</reference>
<evidence type="ECO:0000313" key="5">
    <source>
        <dbReference type="EMBL" id="MFC4426109.1"/>
    </source>
</evidence>
<dbReference type="SMART" id="SM00267">
    <property type="entry name" value="GGDEF"/>
    <property type="match status" value="1"/>
</dbReference>
<dbReference type="CDD" id="cd01948">
    <property type="entry name" value="EAL"/>
    <property type="match status" value="1"/>
</dbReference>
<dbReference type="SUPFAM" id="SSF55073">
    <property type="entry name" value="Nucleotide cyclase"/>
    <property type="match status" value="1"/>
</dbReference>
<dbReference type="PROSITE" id="PS50113">
    <property type="entry name" value="PAC"/>
    <property type="match status" value="1"/>
</dbReference>
<dbReference type="SMART" id="SM00052">
    <property type="entry name" value="EAL"/>
    <property type="match status" value="1"/>
</dbReference>
<dbReference type="InterPro" id="IPR000160">
    <property type="entry name" value="GGDEF_dom"/>
</dbReference>
<dbReference type="SUPFAM" id="SSF141868">
    <property type="entry name" value="EAL domain-like"/>
    <property type="match status" value="1"/>
</dbReference>
<dbReference type="Gene3D" id="3.30.450.40">
    <property type="match status" value="1"/>
</dbReference>
<dbReference type="PROSITE" id="PS50112">
    <property type="entry name" value="PAS"/>
    <property type="match status" value="1"/>
</dbReference>